<keyword evidence="8" id="KW-1185">Reference proteome</keyword>
<proteinExistence type="inferred from homology"/>
<evidence type="ECO:0000256" key="1">
    <source>
        <dbReference type="ARBA" id="ARBA00010086"/>
    </source>
</evidence>
<evidence type="ECO:0000313" key="8">
    <source>
        <dbReference type="Proteomes" id="UP001292094"/>
    </source>
</evidence>
<name>A0AAE1PNY0_9EUCA</name>
<dbReference type="SMART" id="SM01296">
    <property type="entry name" value="N2227"/>
    <property type="match status" value="1"/>
</dbReference>
<evidence type="ECO:0000256" key="4">
    <source>
        <dbReference type="ARBA" id="ARBA00022679"/>
    </source>
</evidence>
<sequence length="394" mass="44830">MSDESETLEREHFQRIVKAFKAYRQYCQHRITERESYVRSLPPSHQSLLHPYTQHLQHQRVCIDHNAEIIKLIIKDVEYHNAEIIKLIIKDVECMFENVHHQPMNNEDSDTNSMLGPDIEKVQSTIRQIVRDWSPSGERERQQCYGPIINTVEKLFPLDKGGRGDIKVLVPGAGLGRLAYDLAKRGFTCQGNEFSLFMLFASNFVLNKCRGINSLRVYPWVHTGSNTLSTEDQLTPATFPDVDPSDLPTHAEFTMAAGDFLEIYTSADAFDCVATCFFIDCANNIVAFLQTIYNIIKPGGYWVNLGPLLYHFADQPGEPSIEPTYQHIKSIAIGIGFTILEEETGVNTSYTQNPNSMLQYEYKSVLFVAQKKTDRKTEQQTEETEDTEEGGGSR</sequence>
<organism evidence="7 8">
    <name type="scientific">Petrolisthes manimaculis</name>
    <dbReference type="NCBI Taxonomy" id="1843537"/>
    <lineage>
        <taxon>Eukaryota</taxon>
        <taxon>Metazoa</taxon>
        <taxon>Ecdysozoa</taxon>
        <taxon>Arthropoda</taxon>
        <taxon>Crustacea</taxon>
        <taxon>Multicrustacea</taxon>
        <taxon>Malacostraca</taxon>
        <taxon>Eumalacostraca</taxon>
        <taxon>Eucarida</taxon>
        <taxon>Decapoda</taxon>
        <taxon>Pleocyemata</taxon>
        <taxon>Anomura</taxon>
        <taxon>Galatheoidea</taxon>
        <taxon>Porcellanidae</taxon>
        <taxon>Petrolisthes</taxon>
    </lineage>
</organism>
<evidence type="ECO:0000256" key="5">
    <source>
        <dbReference type="ARBA" id="ARBA00022691"/>
    </source>
</evidence>
<dbReference type="Pfam" id="PF07942">
    <property type="entry name" value="CARME"/>
    <property type="match status" value="1"/>
</dbReference>
<comment type="similarity">
    <text evidence="1">Belongs to the carnosine N-methyltransferase family.</text>
</comment>
<comment type="caution">
    <text evidence="7">The sequence shown here is derived from an EMBL/GenBank/DDBJ whole genome shotgun (WGS) entry which is preliminary data.</text>
</comment>
<dbReference type="GO" id="GO:0030735">
    <property type="term" value="F:carnosine N-methyltransferase activity"/>
    <property type="evidence" value="ECO:0007669"/>
    <property type="project" value="UniProtKB-EC"/>
</dbReference>
<dbReference type="EC" id="2.1.1.22" evidence="2"/>
<dbReference type="PANTHER" id="PTHR12303:SF6">
    <property type="entry name" value="CARNOSINE N-METHYLTRANSFERASE"/>
    <property type="match status" value="1"/>
</dbReference>
<evidence type="ECO:0000256" key="6">
    <source>
        <dbReference type="SAM" id="MobiDB-lite"/>
    </source>
</evidence>
<dbReference type="GO" id="GO:0005829">
    <property type="term" value="C:cytosol"/>
    <property type="evidence" value="ECO:0007669"/>
    <property type="project" value="TreeGrafter"/>
</dbReference>
<dbReference type="Gene3D" id="3.40.50.150">
    <property type="entry name" value="Vaccinia Virus protein VP39"/>
    <property type="match status" value="1"/>
</dbReference>
<dbReference type="GO" id="GO:0005634">
    <property type="term" value="C:nucleus"/>
    <property type="evidence" value="ECO:0007669"/>
    <property type="project" value="TreeGrafter"/>
</dbReference>
<keyword evidence="4" id="KW-0808">Transferase</keyword>
<dbReference type="EMBL" id="JAWZYT010001599">
    <property type="protein sequence ID" value="KAK4310769.1"/>
    <property type="molecule type" value="Genomic_DNA"/>
</dbReference>
<dbReference type="SUPFAM" id="SSF53335">
    <property type="entry name" value="S-adenosyl-L-methionine-dependent methyltransferases"/>
    <property type="match status" value="1"/>
</dbReference>
<evidence type="ECO:0000256" key="3">
    <source>
        <dbReference type="ARBA" id="ARBA00022603"/>
    </source>
</evidence>
<accession>A0AAE1PNY0</accession>
<reference evidence="7" key="1">
    <citation type="submission" date="2023-11" db="EMBL/GenBank/DDBJ databases">
        <title>Genome assemblies of two species of porcelain crab, Petrolisthes cinctipes and Petrolisthes manimaculis (Anomura: Porcellanidae).</title>
        <authorList>
            <person name="Angst P."/>
        </authorList>
    </citation>
    <scope>NUCLEOTIDE SEQUENCE</scope>
    <source>
        <strain evidence="7">PB745_02</strain>
        <tissue evidence="7">Gill</tissue>
    </source>
</reference>
<dbReference type="AlphaFoldDB" id="A0AAE1PNY0"/>
<dbReference type="GO" id="GO:0035498">
    <property type="term" value="P:carnosine metabolic process"/>
    <property type="evidence" value="ECO:0007669"/>
    <property type="project" value="TreeGrafter"/>
</dbReference>
<keyword evidence="3" id="KW-0489">Methyltransferase</keyword>
<dbReference type="PANTHER" id="PTHR12303">
    <property type="entry name" value="CARNOSINE N-METHYLTRANSFERASE"/>
    <property type="match status" value="1"/>
</dbReference>
<protein>
    <recommendedName>
        <fullName evidence="2">carnosine N-methyltransferase</fullName>
        <ecNumber evidence="2">2.1.1.22</ecNumber>
    </recommendedName>
</protein>
<feature type="compositionally biased region" description="Acidic residues" evidence="6">
    <location>
        <begin position="380"/>
        <end position="394"/>
    </location>
</feature>
<dbReference type="InterPro" id="IPR012901">
    <property type="entry name" value="CARME"/>
</dbReference>
<dbReference type="InterPro" id="IPR029063">
    <property type="entry name" value="SAM-dependent_MTases_sf"/>
</dbReference>
<dbReference type="GO" id="GO:0032259">
    <property type="term" value="P:methylation"/>
    <property type="evidence" value="ECO:0007669"/>
    <property type="project" value="UniProtKB-KW"/>
</dbReference>
<gene>
    <name evidence="7" type="ORF">Pmani_017693</name>
</gene>
<dbReference type="Proteomes" id="UP001292094">
    <property type="component" value="Unassembled WGS sequence"/>
</dbReference>
<evidence type="ECO:0000313" key="7">
    <source>
        <dbReference type="EMBL" id="KAK4310769.1"/>
    </source>
</evidence>
<keyword evidence="5" id="KW-0949">S-adenosyl-L-methionine</keyword>
<feature type="region of interest" description="Disordered" evidence="6">
    <location>
        <begin position="372"/>
        <end position="394"/>
    </location>
</feature>
<evidence type="ECO:0000256" key="2">
    <source>
        <dbReference type="ARBA" id="ARBA00012003"/>
    </source>
</evidence>